<dbReference type="RefSeq" id="WP_380205719.1">
    <property type="nucleotide sequence ID" value="NZ_JBHTEK010000001.1"/>
</dbReference>
<keyword evidence="3" id="KW-1185">Reference proteome</keyword>
<protein>
    <submittedName>
        <fullName evidence="2">Uncharacterized protein</fullName>
    </submittedName>
</protein>
<accession>A0ABW2UD46</accession>
<organism evidence="2 3">
    <name type="scientific">Hymenobacter humi</name>
    <dbReference type="NCBI Taxonomy" id="1411620"/>
    <lineage>
        <taxon>Bacteria</taxon>
        <taxon>Pseudomonadati</taxon>
        <taxon>Bacteroidota</taxon>
        <taxon>Cytophagia</taxon>
        <taxon>Cytophagales</taxon>
        <taxon>Hymenobacteraceae</taxon>
        <taxon>Hymenobacter</taxon>
    </lineage>
</organism>
<sequence>MLRSFLPKLRWPALALATVLAASLAQPAQAQKYRTAAGFRAGGSSYGLTVQQLVLPSTTLEGLAMLSSREWSTTLLAERHFGILGPSLNYYLGAGAHFGNHKDDGNFWGLDGIIGAEYKIAFVPVVLSVDFKPTVEFNSGDWARFPTGVSVRYIIVKQKNAGIQGIFDKVKSKIKGRDSD</sequence>
<evidence type="ECO:0000313" key="3">
    <source>
        <dbReference type="Proteomes" id="UP001596513"/>
    </source>
</evidence>
<comment type="caution">
    <text evidence="2">The sequence shown here is derived from an EMBL/GenBank/DDBJ whole genome shotgun (WGS) entry which is preliminary data.</text>
</comment>
<keyword evidence="1" id="KW-0732">Signal</keyword>
<feature type="chain" id="PRO_5047540908" evidence="1">
    <location>
        <begin position="31"/>
        <end position="180"/>
    </location>
</feature>
<name>A0ABW2UD46_9BACT</name>
<feature type="signal peptide" evidence="1">
    <location>
        <begin position="1"/>
        <end position="30"/>
    </location>
</feature>
<evidence type="ECO:0000256" key="1">
    <source>
        <dbReference type="SAM" id="SignalP"/>
    </source>
</evidence>
<evidence type="ECO:0000313" key="2">
    <source>
        <dbReference type="EMBL" id="MFC7670259.1"/>
    </source>
</evidence>
<proteinExistence type="predicted"/>
<reference evidence="3" key="1">
    <citation type="journal article" date="2019" name="Int. J. Syst. Evol. Microbiol.">
        <title>The Global Catalogue of Microorganisms (GCM) 10K type strain sequencing project: providing services to taxonomists for standard genome sequencing and annotation.</title>
        <authorList>
            <consortium name="The Broad Institute Genomics Platform"/>
            <consortium name="The Broad Institute Genome Sequencing Center for Infectious Disease"/>
            <person name="Wu L."/>
            <person name="Ma J."/>
        </authorList>
    </citation>
    <scope>NUCLEOTIDE SEQUENCE [LARGE SCALE GENOMIC DNA]</scope>
    <source>
        <strain evidence="3">JCM 19635</strain>
    </source>
</reference>
<dbReference type="Proteomes" id="UP001596513">
    <property type="component" value="Unassembled WGS sequence"/>
</dbReference>
<dbReference type="EMBL" id="JBHTEK010000001">
    <property type="protein sequence ID" value="MFC7670259.1"/>
    <property type="molecule type" value="Genomic_DNA"/>
</dbReference>
<gene>
    <name evidence="2" type="ORF">ACFQT0_25000</name>
</gene>